<dbReference type="SUPFAM" id="SSF54373">
    <property type="entry name" value="FAD-linked reductases, C-terminal domain"/>
    <property type="match status" value="1"/>
</dbReference>
<feature type="domain" description="Glucose-methanol-choline oxidoreductase N-terminal" evidence="7">
    <location>
        <begin position="106"/>
        <end position="129"/>
    </location>
</feature>
<gene>
    <name evidence="8" type="ORF">J2S35_001260</name>
</gene>
<dbReference type="AlphaFoldDB" id="A0AAE3YFP7"/>
<protein>
    <submittedName>
        <fullName evidence="8">Cholesterol oxidase</fullName>
        <ecNumber evidence="8">1.1.3.6</ecNumber>
    </submittedName>
</protein>
<dbReference type="InterPro" id="IPR036188">
    <property type="entry name" value="FAD/NAD-bd_sf"/>
</dbReference>
<dbReference type="Pfam" id="PF13450">
    <property type="entry name" value="NAD_binding_8"/>
    <property type="match status" value="1"/>
</dbReference>
<sequence length="504" mass="53486">MPTAASTPRIAIIGSGYGGAVAALRLAQAGKQVDLIEMGQDWDKSAPEGARFSRMDRPDARSMWFENRTDMPYTYLSGLDWINRAVPYSAGALGIERFAAMKVYVGKGLGGGSLVNGGMAVTPRRSFVEKVMPQIDVNEMYTTYLPRANSELGVAQPAADMIGNSPYYQFTRTAAAQNAKAGYQTVTVPNVYDWNYMRMESFGRVPKSALASEVIFGNNYGKKSLTKTYLAKALATGRVNVKALTEVTRIRRSGAAYVLSTKTISALGAVLNTAETTYDKVILAAGSVGTTRLLLKAQANGDLTGLSDKLGKGWGPNGNTMVARLLSGANSTTGTVQSGIPAQGLMAWDDSEASVFAEIAPFPVGLETRTAGYLALTNNPNTGTFTFNTTTGKMELDWDAAKHAPSVAATKAVMERLNAANGGATRTDMLENGKGYSDYFTYHPLGGCVLGQATDLNGELTGAPGVFVMDSSLIPAKLGVNPFVFITALAERNMDKLLAAGRLA</sequence>
<dbReference type="PRINTS" id="PR00411">
    <property type="entry name" value="PNDRDTASEI"/>
</dbReference>
<dbReference type="PRINTS" id="PR00368">
    <property type="entry name" value="FADPNR"/>
</dbReference>
<dbReference type="GO" id="GO:0016995">
    <property type="term" value="F:cholesterol oxidase activity"/>
    <property type="evidence" value="ECO:0007669"/>
    <property type="project" value="UniProtKB-EC"/>
</dbReference>
<evidence type="ECO:0000313" key="9">
    <source>
        <dbReference type="Proteomes" id="UP001247307"/>
    </source>
</evidence>
<evidence type="ECO:0000256" key="3">
    <source>
        <dbReference type="ARBA" id="ARBA00022630"/>
    </source>
</evidence>
<accession>A0AAE3YFP7</accession>
<evidence type="ECO:0000259" key="7">
    <source>
        <dbReference type="PROSITE" id="PS00623"/>
    </source>
</evidence>
<comment type="caution">
    <text evidence="8">The sequence shown here is derived from an EMBL/GenBank/DDBJ whole genome shotgun (WGS) entry which is preliminary data.</text>
</comment>
<proteinExistence type="inferred from homology"/>
<reference evidence="8" key="1">
    <citation type="submission" date="2023-07" db="EMBL/GenBank/DDBJ databases">
        <title>Sequencing the genomes of 1000 actinobacteria strains.</title>
        <authorList>
            <person name="Klenk H.-P."/>
        </authorList>
    </citation>
    <scope>NUCLEOTIDE SEQUENCE</scope>
    <source>
        <strain evidence="8">DSM 13988</strain>
    </source>
</reference>
<keyword evidence="5 8" id="KW-0560">Oxidoreductase</keyword>
<dbReference type="PANTHER" id="PTHR47470:SF1">
    <property type="entry name" value="FAD-DEPENDENT OXIDOREDUCTASE 2 FAD BINDING DOMAIN-CONTAINING PROTEIN"/>
    <property type="match status" value="1"/>
</dbReference>
<comment type="cofactor">
    <cofactor evidence="1">
        <name>FAD</name>
        <dbReference type="ChEBI" id="CHEBI:57692"/>
    </cofactor>
</comment>
<dbReference type="Pfam" id="PF22500">
    <property type="entry name" value="GMC_oxred_C_1st"/>
    <property type="match status" value="1"/>
</dbReference>
<dbReference type="Gene3D" id="3.30.410.10">
    <property type="entry name" value="Cholesterol Oxidase, domain 2"/>
    <property type="match status" value="1"/>
</dbReference>
<keyword evidence="9" id="KW-1185">Reference proteome</keyword>
<dbReference type="SUPFAM" id="SSF51905">
    <property type="entry name" value="FAD/NAD(P)-binding domain"/>
    <property type="match status" value="1"/>
</dbReference>
<dbReference type="InterPro" id="IPR000172">
    <property type="entry name" value="GMC_OxRdtase_N"/>
</dbReference>
<evidence type="ECO:0000256" key="2">
    <source>
        <dbReference type="ARBA" id="ARBA00010790"/>
    </source>
</evidence>
<dbReference type="Pfam" id="PF00732">
    <property type="entry name" value="GMC_oxred_N"/>
    <property type="match status" value="1"/>
</dbReference>
<dbReference type="InterPro" id="IPR052542">
    <property type="entry name" value="Cholesterol_Oxidase"/>
</dbReference>
<evidence type="ECO:0000256" key="1">
    <source>
        <dbReference type="ARBA" id="ARBA00001974"/>
    </source>
</evidence>
<dbReference type="RefSeq" id="WP_309851141.1">
    <property type="nucleotide sequence ID" value="NZ_BAAAIU010000003.1"/>
</dbReference>
<evidence type="ECO:0000256" key="6">
    <source>
        <dbReference type="RuleBase" id="RU003968"/>
    </source>
</evidence>
<dbReference type="EMBL" id="JAVDUI010000001">
    <property type="protein sequence ID" value="MDR6892320.1"/>
    <property type="molecule type" value="Genomic_DNA"/>
</dbReference>
<dbReference type="GO" id="GO:0050660">
    <property type="term" value="F:flavin adenine dinucleotide binding"/>
    <property type="evidence" value="ECO:0007669"/>
    <property type="project" value="InterPro"/>
</dbReference>
<dbReference type="Gene3D" id="3.50.50.60">
    <property type="entry name" value="FAD/NAD(P)-binding domain"/>
    <property type="match status" value="1"/>
</dbReference>
<comment type="similarity">
    <text evidence="2 6">Belongs to the GMC oxidoreductase family.</text>
</comment>
<name>A0AAE3YFP7_9MICC</name>
<dbReference type="Proteomes" id="UP001247307">
    <property type="component" value="Unassembled WGS sequence"/>
</dbReference>
<dbReference type="PANTHER" id="PTHR47470">
    <property type="entry name" value="CHOLESTEROL OXIDASE"/>
    <property type="match status" value="1"/>
</dbReference>
<evidence type="ECO:0000313" key="8">
    <source>
        <dbReference type="EMBL" id="MDR6892320.1"/>
    </source>
</evidence>
<evidence type="ECO:0000256" key="4">
    <source>
        <dbReference type="ARBA" id="ARBA00022827"/>
    </source>
</evidence>
<keyword evidence="4 6" id="KW-0274">FAD</keyword>
<evidence type="ECO:0000256" key="5">
    <source>
        <dbReference type="ARBA" id="ARBA00023002"/>
    </source>
</evidence>
<organism evidence="8 9">
    <name type="scientific">Falsarthrobacter nasiphocae</name>
    <dbReference type="NCBI Taxonomy" id="189863"/>
    <lineage>
        <taxon>Bacteria</taxon>
        <taxon>Bacillati</taxon>
        <taxon>Actinomycetota</taxon>
        <taxon>Actinomycetes</taxon>
        <taxon>Micrococcales</taxon>
        <taxon>Micrococcaceae</taxon>
        <taxon>Falsarthrobacter</taxon>
    </lineage>
</organism>
<dbReference type="PROSITE" id="PS00623">
    <property type="entry name" value="GMC_OXRED_1"/>
    <property type="match status" value="1"/>
</dbReference>
<dbReference type="EC" id="1.1.3.6" evidence="8"/>
<keyword evidence="3 6" id="KW-0285">Flavoprotein</keyword>